<organism evidence="1 2">
    <name type="scientific">Aspergillus luchuensis (strain CBS 106.47)</name>
    <dbReference type="NCBI Taxonomy" id="1137211"/>
    <lineage>
        <taxon>Eukaryota</taxon>
        <taxon>Fungi</taxon>
        <taxon>Dikarya</taxon>
        <taxon>Ascomycota</taxon>
        <taxon>Pezizomycotina</taxon>
        <taxon>Eurotiomycetes</taxon>
        <taxon>Eurotiomycetidae</taxon>
        <taxon>Eurotiales</taxon>
        <taxon>Aspergillaceae</taxon>
        <taxon>Aspergillus</taxon>
        <taxon>Aspergillus subgen. Circumdati</taxon>
    </lineage>
</organism>
<reference evidence="2" key="1">
    <citation type="journal article" date="2017" name="Genome Biol.">
        <title>Comparative genomics reveals high biological diversity and specific adaptations in the industrially and medically important fungal genus Aspergillus.</title>
        <authorList>
            <person name="de Vries R.P."/>
            <person name="Riley R."/>
            <person name="Wiebenga A."/>
            <person name="Aguilar-Osorio G."/>
            <person name="Amillis S."/>
            <person name="Uchima C.A."/>
            <person name="Anderluh G."/>
            <person name="Asadollahi M."/>
            <person name="Askin M."/>
            <person name="Barry K."/>
            <person name="Battaglia E."/>
            <person name="Bayram O."/>
            <person name="Benocci T."/>
            <person name="Braus-Stromeyer S.A."/>
            <person name="Caldana C."/>
            <person name="Canovas D."/>
            <person name="Cerqueira G.C."/>
            <person name="Chen F."/>
            <person name="Chen W."/>
            <person name="Choi C."/>
            <person name="Clum A."/>
            <person name="Dos Santos R.A."/>
            <person name="Damasio A.R."/>
            <person name="Diallinas G."/>
            <person name="Emri T."/>
            <person name="Fekete E."/>
            <person name="Flipphi M."/>
            <person name="Freyberg S."/>
            <person name="Gallo A."/>
            <person name="Gournas C."/>
            <person name="Habgood R."/>
            <person name="Hainaut M."/>
            <person name="Harispe M.L."/>
            <person name="Henrissat B."/>
            <person name="Hilden K.S."/>
            <person name="Hope R."/>
            <person name="Hossain A."/>
            <person name="Karabika E."/>
            <person name="Karaffa L."/>
            <person name="Karanyi Z."/>
            <person name="Krasevec N."/>
            <person name="Kuo A."/>
            <person name="Kusch H."/>
            <person name="LaButti K."/>
            <person name="Lagendijk E.L."/>
            <person name="Lapidus A."/>
            <person name="Levasseur A."/>
            <person name="Lindquist E."/>
            <person name="Lipzen A."/>
            <person name="Logrieco A.F."/>
            <person name="MacCabe A."/>
            <person name="Maekelae M.R."/>
            <person name="Malavazi I."/>
            <person name="Melin P."/>
            <person name="Meyer V."/>
            <person name="Mielnichuk N."/>
            <person name="Miskei M."/>
            <person name="Molnar A.P."/>
            <person name="Mule G."/>
            <person name="Ngan C.Y."/>
            <person name="Orejas M."/>
            <person name="Orosz E."/>
            <person name="Ouedraogo J.P."/>
            <person name="Overkamp K.M."/>
            <person name="Park H.-S."/>
            <person name="Perrone G."/>
            <person name="Piumi F."/>
            <person name="Punt P.J."/>
            <person name="Ram A.F."/>
            <person name="Ramon A."/>
            <person name="Rauscher S."/>
            <person name="Record E."/>
            <person name="Riano-Pachon D.M."/>
            <person name="Robert V."/>
            <person name="Roehrig J."/>
            <person name="Ruller R."/>
            <person name="Salamov A."/>
            <person name="Salih N.S."/>
            <person name="Samson R.A."/>
            <person name="Sandor E."/>
            <person name="Sanguinetti M."/>
            <person name="Schuetze T."/>
            <person name="Sepcic K."/>
            <person name="Shelest E."/>
            <person name="Sherlock G."/>
            <person name="Sophianopoulou V."/>
            <person name="Squina F.M."/>
            <person name="Sun H."/>
            <person name="Susca A."/>
            <person name="Todd R.B."/>
            <person name="Tsang A."/>
            <person name="Unkles S.E."/>
            <person name="van de Wiele N."/>
            <person name="van Rossen-Uffink D."/>
            <person name="Oliveira J.V."/>
            <person name="Vesth T.C."/>
            <person name="Visser J."/>
            <person name="Yu J.-H."/>
            <person name="Zhou M."/>
            <person name="Andersen M.R."/>
            <person name="Archer D.B."/>
            <person name="Baker S.E."/>
            <person name="Benoit I."/>
            <person name="Brakhage A.A."/>
            <person name="Braus G.H."/>
            <person name="Fischer R."/>
            <person name="Frisvad J.C."/>
            <person name="Goldman G.H."/>
            <person name="Houbraken J."/>
            <person name="Oakley B."/>
            <person name="Pocsi I."/>
            <person name="Scazzocchio C."/>
            <person name="Seiboth B."/>
            <person name="vanKuyk P.A."/>
            <person name="Wortman J."/>
            <person name="Dyer P.S."/>
            <person name="Grigoriev I.V."/>
        </authorList>
    </citation>
    <scope>NUCLEOTIDE SEQUENCE [LARGE SCALE GENOMIC DNA]</scope>
    <source>
        <strain evidence="2">CBS 106.47</strain>
    </source>
</reference>
<gene>
    <name evidence="1" type="ORF">ASPFODRAFT_126742</name>
</gene>
<accession>A0A1M3TU14</accession>
<name>A0A1M3TU14_ASPLC</name>
<dbReference type="AlphaFoldDB" id="A0A1M3TU14"/>
<protein>
    <submittedName>
        <fullName evidence="1">Uncharacterized protein</fullName>
    </submittedName>
</protein>
<dbReference type="VEuPathDB" id="FungiDB:ASPFODRAFT_126742"/>
<proteinExistence type="predicted"/>
<sequence>LSFEVTWAKFNSKTPAPKGTPPWHILPMESQYLGVASRVSTSSPSSLALNSSRSIQLPCGSPYKGRYPPPLGAYLSIYGILGVRRISAGVQLSTPCRALRAPCGAVTVHIEVRHLSKY</sequence>
<dbReference type="EMBL" id="KV878238">
    <property type="protein sequence ID" value="OJZ90161.1"/>
    <property type="molecule type" value="Genomic_DNA"/>
</dbReference>
<evidence type="ECO:0000313" key="2">
    <source>
        <dbReference type="Proteomes" id="UP000184063"/>
    </source>
</evidence>
<dbReference type="Proteomes" id="UP000184063">
    <property type="component" value="Unassembled WGS sequence"/>
</dbReference>
<evidence type="ECO:0000313" key="1">
    <source>
        <dbReference type="EMBL" id="OJZ90161.1"/>
    </source>
</evidence>
<feature type="non-terminal residue" evidence="1">
    <location>
        <position position="1"/>
    </location>
</feature>